<proteinExistence type="predicted"/>
<organism evidence="2 3">
    <name type="scientific">Paludibacter jiangxiensis</name>
    <dbReference type="NCBI Taxonomy" id="681398"/>
    <lineage>
        <taxon>Bacteria</taxon>
        <taxon>Pseudomonadati</taxon>
        <taxon>Bacteroidota</taxon>
        <taxon>Bacteroidia</taxon>
        <taxon>Bacteroidales</taxon>
        <taxon>Paludibacteraceae</taxon>
        <taxon>Paludibacter</taxon>
    </lineage>
</organism>
<evidence type="ECO:0000313" key="3">
    <source>
        <dbReference type="Proteomes" id="UP000076586"/>
    </source>
</evidence>
<evidence type="ECO:0000313" key="2">
    <source>
        <dbReference type="EMBL" id="GAT62328.1"/>
    </source>
</evidence>
<keyword evidence="1" id="KW-0812">Transmembrane</keyword>
<gene>
    <name evidence="2" type="ORF">PJIAN_1921</name>
</gene>
<dbReference type="AlphaFoldDB" id="A0A170Z4L5"/>
<keyword evidence="1" id="KW-0472">Membrane</keyword>
<protein>
    <submittedName>
        <fullName evidence="2">Uncharacterized protein</fullName>
    </submittedName>
</protein>
<dbReference type="STRING" id="681398.PJIAN_1921"/>
<evidence type="ECO:0000256" key="1">
    <source>
        <dbReference type="SAM" id="Phobius"/>
    </source>
</evidence>
<comment type="caution">
    <text evidence="2">The sequence shown here is derived from an EMBL/GenBank/DDBJ whole genome shotgun (WGS) entry which is preliminary data.</text>
</comment>
<keyword evidence="1" id="KW-1133">Transmembrane helix</keyword>
<keyword evidence="3" id="KW-1185">Reference proteome</keyword>
<dbReference type="EMBL" id="BDCR01000001">
    <property type="protein sequence ID" value="GAT62328.1"/>
    <property type="molecule type" value="Genomic_DNA"/>
</dbReference>
<sequence>MEQNIFINQLNIYELQNTLFSIFGFLNLLTLCLRILIFNTKSNPQHEPYKQNTYLIIYLTLNIKS</sequence>
<name>A0A170Z4L5_9BACT</name>
<reference evidence="3" key="1">
    <citation type="submission" date="2016-04" db="EMBL/GenBank/DDBJ databases">
        <title>Draft genome sequence of Paludibacter jiangxiensis strain NM7.</title>
        <authorList>
            <person name="Qiu Y."/>
            <person name="Matsuura N."/>
            <person name="Ohashi A."/>
            <person name="Tourlousse M.D."/>
            <person name="Sekiguchi Y."/>
        </authorList>
    </citation>
    <scope>NUCLEOTIDE SEQUENCE [LARGE SCALE GENOMIC DNA]</scope>
    <source>
        <strain evidence="3">NM7</strain>
    </source>
</reference>
<reference evidence="3" key="2">
    <citation type="journal article" date="2017" name="Genome Announc.">
        <title>Draft genome sequence of Paludibacter jiangxiensis NM7(T), a propionate-producing fermentative bacterium.</title>
        <authorList>
            <person name="Qiu Y.-L."/>
            <person name="Tourlousse D.M."/>
            <person name="Matsuura N."/>
            <person name="Ohashi A."/>
            <person name="Sekiguchi Y."/>
        </authorList>
    </citation>
    <scope>NUCLEOTIDE SEQUENCE [LARGE SCALE GENOMIC DNA]</scope>
    <source>
        <strain evidence="3">NM7</strain>
    </source>
</reference>
<feature type="transmembrane region" description="Helical" evidence="1">
    <location>
        <begin position="18"/>
        <end position="37"/>
    </location>
</feature>
<accession>A0A170Z4L5</accession>
<dbReference type="Proteomes" id="UP000076586">
    <property type="component" value="Unassembled WGS sequence"/>
</dbReference>